<dbReference type="AlphaFoldDB" id="A0AAN9I2T1"/>
<evidence type="ECO:0000259" key="1">
    <source>
        <dbReference type="Pfam" id="PF00462"/>
    </source>
</evidence>
<comment type="caution">
    <text evidence="2">The sequence shown here is derived from an EMBL/GenBank/DDBJ whole genome shotgun (WGS) entry which is preliminary data.</text>
</comment>
<reference evidence="2 3" key="1">
    <citation type="submission" date="2024-01" db="EMBL/GenBank/DDBJ databases">
        <title>The genomes of 5 underutilized Papilionoideae crops provide insights into root nodulation and disease resistance.</title>
        <authorList>
            <person name="Yuan L."/>
        </authorList>
    </citation>
    <scope>NUCLEOTIDE SEQUENCE [LARGE SCALE GENOMIC DNA]</scope>
    <source>
        <strain evidence="2">LY-2023</strain>
        <tissue evidence="2">Leaf</tissue>
    </source>
</reference>
<name>A0AAN9I2T1_CLITE</name>
<dbReference type="SUPFAM" id="SSF52833">
    <property type="entry name" value="Thioredoxin-like"/>
    <property type="match status" value="1"/>
</dbReference>
<dbReference type="PANTHER" id="PTHR45669">
    <property type="entry name" value="GLUTAREDOXIN DOMAIN-CONTAINING CYSTEINE-RICH PROTEIN CG12206-RELATED"/>
    <property type="match status" value="1"/>
</dbReference>
<evidence type="ECO:0000313" key="2">
    <source>
        <dbReference type="EMBL" id="KAK7263737.1"/>
    </source>
</evidence>
<gene>
    <name evidence="2" type="ORF">RJT34_31333</name>
</gene>
<sequence>MLKEVQIIFEACNTVRAMFKSFGVVIYKCEVSMDNGFREELRALLEGKKIEQMVPPRVFMKGFYIDGAEEMFKVMEKGLLDQLLEGLLGKKHRGCL</sequence>
<dbReference type="Pfam" id="PF00462">
    <property type="entry name" value="Glutaredoxin"/>
    <property type="match status" value="1"/>
</dbReference>
<accession>A0AAN9I2T1</accession>
<proteinExistence type="predicted"/>
<dbReference type="Proteomes" id="UP001359559">
    <property type="component" value="Unassembled WGS sequence"/>
</dbReference>
<keyword evidence="3" id="KW-1185">Reference proteome</keyword>
<dbReference type="InterPro" id="IPR036249">
    <property type="entry name" value="Thioredoxin-like_sf"/>
</dbReference>
<evidence type="ECO:0000313" key="3">
    <source>
        <dbReference type="Proteomes" id="UP001359559"/>
    </source>
</evidence>
<organism evidence="2 3">
    <name type="scientific">Clitoria ternatea</name>
    <name type="common">Butterfly pea</name>
    <dbReference type="NCBI Taxonomy" id="43366"/>
    <lineage>
        <taxon>Eukaryota</taxon>
        <taxon>Viridiplantae</taxon>
        <taxon>Streptophyta</taxon>
        <taxon>Embryophyta</taxon>
        <taxon>Tracheophyta</taxon>
        <taxon>Spermatophyta</taxon>
        <taxon>Magnoliopsida</taxon>
        <taxon>eudicotyledons</taxon>
        <taxon>Gunneridae</taxon>
        <taxon>Pentapetalae</taxon>
        <taxon>rosids</taxon>
        <taxon>fabids</taxon>
        <taxon>Fabales</taxon>
        <taxon>Fabaceae</taxon>
        <taxon>Papilionoideae</taxon>
        <taxon>50 kb inversion clade</taxon>
        <taxon>NPAAA clade</taxon>
        <taxon>indigoferoid/millettioid clade</taxon>
        <taxon>Phaseoleae</taxon>
        <taxon>Clitoria</taxon>
    </lineage>
</organism>
<dbReference type="PANTHER" id="PTHR45669:SF22">
    <property type="entry name" value="GLUTAREDOXIN DOMAIN-CONTAINING CYSTEINE-RICH PROTEIN CG12206-RELATED"/>
    <property type="match status" value="1"/>
</dbReference>
<dbReference type="InterPro" id="IPR002109">
    <property type="entry name" value="Glutaredoxin"/>
</dbReference>
<feature type="domain" description="Glutaredoxin" evidence="1">
    <location>
        <begin position="10"/>
        <end position="64"/>
    </location>
</feature>
<dbReference type="Gene3D" id="3.40.30.10">
    <property type="entry name" value="Glutaredoxin"/>
    <property type="match status" value="1"/>
</dbReference>
<protein>
    <recommendedName>
        <fullName evidence="1">Glutaredoxin domain-containing protein</fullName>
    </recommendedName>
</protein>
<dbReference type="PROSITE" id="PS51354">
    <property type="entry name" value="GLUTAREDOXIN_2"/>
    <property type="match status" value="1"/>
</dbReference>
<dbReference type="EMBL" id="JAYKXN010000008">
    <property type="protein sequence ID" value="KAK7263737.1"/>
    <property type="molecule type" value="Genomic_DNA"/>
</dbReference>